<dbReference type="Proteomes" id="UP000248916">
    <property type="component" value="Unassembled WGS sequence"/>
</dbReference>
<evidence type="ECO:0000259" key="5">
    <source>
        <dbReference type="PROSITE" id="PS51352"/>
    </source>
</evidence>
<feature type="domain" description="Thioredoxin" evidence="5">
    <location>
        <begin position="132"/>
        <end position="269"/>
    </location>
</feature>
<keyword evidence="4" id="KW-0472">Membrane</keyword>
<evidence type="ECO:0000256" key="3">
    <source>
        <dbReference type="ARBA" id="ARBA00023284"/>
    </source>
</evidence>
<dbReference type="InterPro" id="IPR001640">
    <property type="entry name" value="Lgt"/>
</dbReference>
<dbReference type="RefSeq" id="WP_111538542.1">
    <property type="nucleotide sequence ID" value="NZ_QKZL01000022.1"/>
</dbReference>
<feature type="transmembrane region" description="Helical" evidence="4">
    <location>
        <begin position="85"/>
        <end position="103"/>
    </location>
</feature>
<dbReference type="CDD" id="cd02966">
    <property type="entry name" value="TlpA_like_family"/>
    <property type="match status" value="1"/>
</dbReference>
<gene>
    <name evidence="6" type="ORF">LX81_03491</name>
</gene>
<comment type="subcellular location">
    <subcellularLocation>
        <location evidence="1">Cell envelope</location>
    </subcellularLocation>
</comment>
<dbReference type="InterPro" id="IPR050553">
    <property type="entry name" value="Thioredoxin_ResA/DsbE_sf"/>
</dbReference>
<dbReference type="SUPFAM" id="SSF52833">
    <property type="entry name" value="Thioredoxin-like"/>
    <property type="match status" value="1"/>
</dbReference>
<feature type="transmembrane region" description="Helical" evidence="4">
    <location>
        <begin position="16"/>
        <end position="35"/>
    </location>
</feature>
<keyword evidence="3" id="KW-0676">Redox-active center</keyword>
<evidence type="ECO:0000256" key="4">
    <source>
        <dbReference type="SAM" id="Phobius"/>
    </source>
</evidence>
<evidence type="ECO:0000256" key="2">
    <source>
        <dbReference type="ARBA" id="ARBA00022748"/>
    </source>
</evidence>
<evidence type="ECO:0000256" key="1">
    <source>
        <dbReference type="ARBA" id="ARBA00004196"/>
    </source>
</evidence>
<evidence type="ECO:0000313" key="7">
    <source>
        <dbReference type="Proteomes" id="UP000248916"/>
    </source>
</evidence>
<dbReference type="Pfam" id="PF08534">
    <property type="entry name" value="Redoxin"/>
    <property type="match status" value="1"/>
</dbReference>
<keyword evidence="4" id="KW-1133">Transmembrane helix</keyword>
<dbReference type="GO" id="GO:0030313">
    <property type="term" value="C:cell envelope"/>
    <property type="evidence" value="ECO:0007669"/>
    <property type="project" value="UniProtKB-SubCell"/>
</dbReference>
<keyword evidence="4" id="KW-0812">Transmembrane</keyword>
<proteinExistence type="predicted"/>
<feature type="transmembrane region" description="Helical" evidence="4">
    <location>
        <begin position="47"/>
        <end position="65"/>
    </location>
</feature>
<keyword evidence="2" id="KW-0201">Cytochrome c-type biogenesis</keyword>
<dbReference type="GO" id="GO:0005886">
    <property type="term" value="C:plasma membrane"/>
    <property type="evidence" value="ECO:0007669"/>
    <property type="project" value="InterPro"/>
</dbReference>
<dbReference type="InterPro" id="IPR013766">
    <property type="entry name" value="Thioredoxin_domain"/>
</dbReference>
<comment type="caution">
    <text evidence="6">The sequence shown here is derived from an EMBL/GenBank/DDBJ whole genome shotgun (WGS) entry which is preliminary data.</text>
</comment>
<organism evidence="6 7">
    <name type="scientific">Palleronia aestuarii</name>
    <dbReference type="NCBI Taxonomy" id="568105"/>
    <lineage>
        <taxon>Bacteria</taxon>
        <taxon>Pseudomonadati</taxon>
        <taxon>Pseudomonadota</taxon>
        <taxon>Alphaproteobacteria</taxon>
        <taxon>Rhodobacterales</taxon>
        <taxon>Roseobacteraceae</taxon>
        <taxon>Palleronia</taxon>
    </lineage>
</organism>
<keyword evidence="7" id="KW-1185">Reference proteome</keyword>
<dbReference type="AlphaFoldDB" id="A0A2W7N7C7"/>
<dbReference type="PROSITE" id="PS51352">
    <property type="entry name" value="THIOREDOXIN_2"/>
    <property type="match status" value="1"/>
</dbReference>
<dbReference type="InterPro" id="IPR036249">
    <property type="entry name" value="Thioredoxin-like_sf"/>
</dbReference>
<dbReference type="PROSITE" id="PS00194">
    <property type="entry name" value="THIOREDOXIN_1"/>
    <property type="match status" value="1"/>
</dbReference>
<dbReference type="Pfam" id="PF01790">
    <property type="entry name" value="LGT"/>
    <property type="match status" value="1"/>
</dbReference>
<dbReference type="GO" id="GO:0016853">
    <property type="term" value="F:isomerase activity"/>
    <property type="evidence" value="ECO:0007669"/>
    <property type="project" value="UniProtKB-KW"/>
</dbReference>
<name>A0A2W7N7C7_9RHOB</name>
<reference evidence="6 7" key="1">
    <citation type="submission" date="2018-06" db="EMBL/GenBank/DDBJ databases">
        <title>Genomic Encyclopedia of Archaeal and Bacterial Type Strains, Phase II (KMG-II): from individual species to whole genera.</title>
        <authorList>
            <person name="Goeker M."/>
        </authorList>
    </citation>
    <scope>NUCLEOTIDE SEQUENCE [LARGE SCALE GENOMIC DNA]</scope>
    <source>
        <strain evidence="6 7">DSM 22009</strain>
    </source>
</reference>
<dbReference type="OrthoDB" id="9799347at2"/>
<dbReference type="GO" id="GO:0008961">
    <property type="term" value="F:phosphatidylglycerol-prolipoprotein diacylglyceryl transferase activity"/>
    <property type="evidence" value="ECO:0007669"/>
    <property type="project" value="InterPro"/>
</dbReference>
<dbReference type="InterPro" id="IPR013740">
    <property type="entry name" value="Redoxin"/>
</dbReference>
<sequence length="272" mass="28265">MNAVQIGPLLFDGARFTAIIAALAFAVTAGIVSWWYARRGMETRVPVFALIVVWIVAARVGFVAINWETFAAHPLEAFALWQGGFSARAGTIGFAVVALAAILSRPGTVAPILIGAGVAVLAANATEFALRDGSAATLPGTAFSAYEGAPVTLSDRNGTPLVVNLWATWCPPCRREMPMMLEVAGQAEGIDVVFANQGETPPQIASFLDETGLDGDGIVFDPDGQLLGGLGAMGLPTTLFFDAQGSLVSAHTGEISRAAFTSAIEDLGGKVR</sequence>
<evidence type="ECO:0000313" key="6">
    <source>
        <dbReference type="EMBL" id="PZX12784.1"/>
    </source>
</evidence>
<dbReference type="PANTHER" id="PTHR42852">
    <property type="entry name" value="THIOL:DISULFIDE INTERCHANGE PROTEIN DSBE"/>
    <property type="match status" value="1"/>
</dbReference>
<protein>
    <submittedName>
        <fullName evidence="6">Thiol-disulfide isomerase/thioredoxin</fullName>
    </submittedName>
</protein>
<dbReference type="PANTHER" id="PTHR42852:SF18">
    <property type="entry name" value="CHROMOSOME UNDETERMINED SCAFFOLD_47, WHOLE GENOME SHOTGUN SEQUENCE"/>
    <property type="match status" value="1"/>
</dbReference>
<keyword evidence="6" id="KW-0413">Isomerase</keyword>
<dbReference type="InterPro" id="IPR017937">
    <property type="entry name" value="Thioredoxin_CS"/>
</dbReference>
<dbReference type="GO" id="GO:0042158">
    <property type="term" value="P:lipoprotein biosynthetic process"/>
    <property type="evidence" value="ECO:0007669"/>
    <property type="project" value="InterPro"/>
</dbReference>
<dbReference type="GO" id="GO:0017004">
    <property type="term" value="P:cytochrome complex assembly"/>
    <property type="evidence" value="ECO:0007669"/>
    <property type="project" value="UniProtKB-KW"/>
</dbReference>
<dbReference type="EMBL" id="QKZL01000022">
    <property type="protein sequence ID" value="PZX12784.1"/>
    <property type="molecule type" value="Genomic_DNA"/>
</dbReference>
<accession>A0A2W7N7C7</accession>
<dbReference type="GO" id="GO:0015036">
    <property type="term" value="F:disulfide oxidoreductase activity"/>
    <property type="evidence" value="ECO:0007669"/>
    <property type="project" value="UniProtKB-ARBA"/>
</dbReference>
<dbReference type="Gene3D" id="3.40.30.10">
    <property type="entry name" value="Glutaredoxin"/>
    <property type="match status" value="1"/>
</dbReference>